<organism evidence="3">
    <name type="scientific">Culex pipiens</name>
    <name type="common">House mosquito</name>
    <dbReference type="NCBI Taxonomy" id="7175"/>
    <lineage>
        <taxon>Eukaryota</taxon>
        <taxon>Metazoa</taxon>
        <taxon>Ecdysozoa</taxon>
        <taxon>Arthropoda</taxon>
        <taxon>Hexapoda</taxon>
        <taxon>Insecta</taxon>
        <taxon>Pterygota</taxon>
        <taxon>Neoptera</taxon>
        <taxon>Endopterygota</taxon>
        <taxon>Diptera</taxon>
        <taxon>Nematocera</taxon>
        <taxon>Culicoidea</taxon>
        <taxon>Culicidae</taxon>
        <taxon>Culicinae</taxon>
        <taxon>Culicini</taxon>
        <taxon>Culex</taxon>
        <taxon>Culex</taxon>
    </lineage>
</organism>
<keyword evidence="1" id="KW-1133">Transmembrane helix</keyword>
<evidence type="ECO:0000313" key="3">
    <source>
        <dbReference type="EMBL" id="CAG6462786.1"/>
    </source>
</evidence>
<keyword evidence="1" id="KW-0472">Membrane</keyword>
<name>A0A8D8AZJ9_CULPI</name>
<feature type="chain" id="PRO_5034131478" evidence="2">
    <location>
        <begin position="24"/>
        <end position="162"/>
    </location>
</feature>
<dbReference type="AlphaFoldDB" id="A0A8D8AZJ9"/>
<sequence>MIRNNVYSFIVLLCSSYYSLVKCFVKNDFFSISCMEDMLNQCPPHSSCNNGSCSCIHNFKQNPDYDEKVSRSFCVLQETTLEVNNSKTNTFGKVFRETPEPHHILGGILIPVCIVMVILGIIILSKKLQLLQRIRILYPARARRPAYEDVILGNDSDDAPII</sequence>
<dbReference type="EMBL" id="HBUE01046288">
    <property type="protein sequence ID" value="CAG6462786.1"/>
    <property type="molecule type" value="Transcribed_RNA"/>
</dbReference>
<reference evidence="3" key="1">
    <citation type="submission" date="2021-05" db="EMBL/GenBank/DDBJ databases">
        <authorList>
            <person name="Alioto T."/>
            <person name="Alioto T."/>
            <person name="Gomez Garrido J."/>
        </authorList>
    </citation>
    <scope>NUCLEOTIDE SEQUENCE</scope>
</reference>
<protein>
    <submittedName>
        <fullName evidence="3">(northern house mosquito) hypothetical protein</fullName>
    </submittedName>
</protein>
<evidence type="ECO:0000256" key="2">
    <source>
        <dbReference type="SAM" id="SignalP"/>
    </source>
</evidence>
<feature type="signal peptide" evidence="2">
    <location>
        <begin position="1"/>
        <end position="23"/>
    </location>
</feature>
<keyword evidence="2" id="KW-0732">Signal</keyword>
<proteinExistence type="predicted"/>
<evidence type="ECO:0000256" key="1">
    <source>
        <dbReference type="SAM" id="Phobius"/>
    </source>
</evidence>
<feature type="transmembrane region" description="Helical" evidence="1">
    <location>
        <begin position="104"/>
        <end position="125"/>
    </location>
</feature>
<accession>A0A8D8AZJ9</accession>
<keyword evidence="1" id="KW-0812">Transmembrane</keyword>